<dbReference type="InterPro" id="IPR016142">
    <property type="entry name" value="Citrate_synth-like_lrg_a-sub"/>
</dbReference>
<dbReference type="Gene3D" id="2.20.28.60">
    <property type="match status" value="1"/>
</dbReference>
<comment type="catalytic activity">
    <reaction evidence="5 8">
        <text>oxaloacetate + acetyl-CoA + H2O = citrate + CoA + H(+)</text>
        <dbReference type="Rhea" id="RHEA:16845"/>
        <dbReference type="ChEBI" id="CHEBI:15377"/>
        <dbReference type="ChEBI" id="CHEBI:15378"/>
        <dbReference type="ChEBI" id="CHEBI:16452"/>
        <dbReference type="ChEBI" id="CHEBI:16947"/>
        <dbReference type="ChEBI" id="CHEBI:57287"/>
        <dbReference type="ChEBI" id="CHEBI:57288"/>
        <dbReference type="EC" id="2.3.3.16"/>
    </reaction>
</comment>
<evidence type="ECO:0000313" key="11">
    <source>
        <dbReference type="Proteomes" id="UP000602395"/>
    </source>
</evidence>
<evidence type="ECO:0000256" key="1">
    <source>
        <dbReference type="ARBA" id="ARBA00004751"/>
    </source>
</evidence>
<dbReference type="PANTHER" id="PTHR42871:SF1">
    <property type="entry name" value="CITRATE SYNTHASE"/>
    <property type="match status" value="1"/>
</dbReference>
<dbReference type="InterPro" id="IPR016143">
    <property type="entry name" value="Citrate_synth-like_sm_a-sub"/>
</dbReference>
<dbReference type="PROSITE" id="PS00480">
    <property type="entry name" value="CITRATE_SYNTHASE"/>
    <property type="match status" value="1"/>
</dbReference>
<organism evidence="10 11">
    <name type="scientific">Gordonia hankookensis</name>
    <dbReference type="NCBI Taxonomy" id="589403"/>
    <lineage>
        <taxon>Bacteria</taxon>
        <taxon>Bacillati</taxon>
        <taxon>Actinomycetota</taxon>
        <taxon>Actinomycetes</taxon>
        <taxon>Mycobacteriales</taxon>
        <taxon>Gordoniaceae</taxon>
        <taxon>Gordonia</taxon>
    </lineage>
</organism>
<evidence type="ECO:0000256" key="2">
    <source>
        <dbReference type="ARBA" id="ARBA00010566"/>
    </source>
</evidence>
<dbReference type="EMBL" id="JACWMS010000003">
    <property type="protein sequence ID" value="MBD1321392.1"/>
    <property type="molecule type" value="Genomic_DNA"/>
</dbReference>
<evidence type="ECO:0000256" key="6">
    <source>
        <dbReference type="NCBIfam" id="TIGR01798"/>
    </source>
</evidence>
<dbReference type="PANTHER" id="PTHR42871">
    <property type="entry name" value="CITRATE SYNTHASE"/>
    <property type="match status" value="1"/>
</dbReference>
<evidence type="ECO:0000256" key="3">
    <source>
        <dbReference type="ARBA" id="ARBA00022532"/>
    </source>
</evidence>
<keyword evidence="3 8" id="KW-0816">Tricarboxylic acid cycle</keyword>
<dbReference type="InterPro" id="IPR019810">
    <property type="entry name" value="Citrate_synthase_AS"/>
</dbReference>
<protein>
    <recommendedName>
        <fullName evidence="6 7">Citrate synthase</fullName>
    </recommendedName>
</protein>
<evidence type="ECO:0000256" key="7">
    <source>
        <dbReference type="PIRNR" id="PIRNR001369"/>
    </source>
</evidence>
<gene>
    <name evidence="10" type="ORF">IDF66_17535</name>
</gene>
<reference evidence="10 11" key="1">
    <citation type="submission" date="2020-09" db="EMBL/GenBank/DDBJ databases">
        <title>Novel species in genus Gordonia.</title>
        <authorList>
            <person name="Zhang G."/>
        </authorList>
    </citation>
    <scope>NUCLEOTIDE SEQUENCE [LARGE SCALE GENOMIC DNA]</scope>
    <source>
        <strain evidence="10 11">ON-33</strain>
    </source>
</reference>
<keyword evidence="10" id="KW-0012">Acyltransferase</keyword>
<dbReference type="NCBIfam" id="NF004126">
    <property type="entry name" value="PRK05614.1"/>
    <property type="match status" value="1"/>
</dbReference>
<dbReference type="NCBIfam" id="TIGR01798">
    <property type="entry name" value="cit_synth_I"/>
    <property type="match status" value="1"/>
</dbReference>
<comment type="caution">
    <text evidence="10">The sequence shown here is derived from an EMBL/GenBank/DDBJ whole genome shotgun (WGS) entry which is preliminary data.</text>
</comment>
<sequence length="448" mass="49425">MSAETVPADKASDAARAGGAAEETATFTYPGGQLELPILKATEGSDSVGLGKFLAETGLTTFDGGFVNTASTKSAITYIDGEAGILRYRGIPIDQLAEKSTFIEVSYLLIYGELPTPAQLEDFTDKIRRHTLLHEDLKRFFDGFPRNAHPMPVLSSAVNALSAYYQDSLDPKDPEQVELSTIRLLAKLPTIAAYAYKKSAGQPFLYPDNSLSLVENFLRMTFGFPAEPYEVDPKVAKALDMLFILHADHEQNCSTSTVRLVGSSQANLFTSISGGINALWGPLHGGANQAVLEMLEDIKQSGGDTQAFMNKVKNKEDGVKLMGFGHRVYKNYDPRAAIVKQTADEILESLGVQDDLLDIAKGLEDVALNDDYFIERKLYPNVDFYTGVIYRAMGFPTRMFTVLFALGRLPGWIAHWREMHADPSGKIGRPRQLYTGYTERDYVNMGQR</sequence>
<name>A0ABR7WHN2_9ACTN</name>
<dbReference type="InterPro" id="IPR010953">
    <property type="entry name" value="Citrate_synthase_typ-I"/>
</dbReference>
<evidence type="ECO:0000256" key="9">
    <source>
        <dbReference type="RuleBase" id="RU003406"/>
    </source>
</evidence>
<accession>A0ABR7WHN2</accession>
<keyword evidence="4 7" id="KW-0808">Transferase</keyword>
<dbReference type="Pfam" id="PF00285">
    <property type="entry name" value="Citrate_synt"/>
    <property type="match status" value="1"/>
</dbReference>
<dbReference type="InterPro" id="IPR024176">
    <property type="entry name" value="Citrate_synthase_bac-typ"/>
</dbReference>
<dbReference type="InterPro" id="IPR002020">
    <property type="entry name" value="Citrate_synthase"/>
</dbReference>
<dbReference type="InterPro" id="IPR036969">
    <property type="entry name" value="Citrate_synthase_sf"/>
</dbReference>
<evidence type="ECO:0000313" key="10">
    <source>
        <dbReference type="EMBL" id="MBD1321392.1"/>
    </source>
</evidence>
<dbReference type="PIRSF" id="PIRSF001369">
    <property type="entry name" value="Citrate_synth"/>
    <property type="match status" value="1"/>
</dbReference>
<dbReference type="RefSeq" id="WP_164307122.1">
    <property type="nucleotide sequence ID" value="NZ_BAABAD010000005.1"/>
</dbReference>
<dbReference type="SUPFAM" id="SSF48256">
    <property type="entry name" value="Citrate synthase"/>
    <property type="match status" value="1"/>
</dbReference>
<dbReference type="PRINTS" id="PR00143">
    <property type="entry name" value="CITRTSNTHASE"/>
</dbReference>
<dbReference type="Gene3D" id="1.10.580.10">
    <property type="entry name" value="Citrate Synthase, domain 1"/>
    <property type="match status" value="1"/>
</dbReference>
<keyword evidence="11" id="KW-1185">Reference proteome</keyword>
<comment type="similarity">
    <text evidence="2 7 9">Belongs to the citrate synthase family.</text>
</comment>
<evidence type="ECO:0000256" key="8">
    <source>
        <dbReference type="RuleBase" id="RU003370"/>
    </source>
</evidence>
<evidence type="ECO:0000256" key="4">
    <source>
        <dbReference type="ARBA" id="ARBA00022679"/>
    </source>
</evidence>
<dbReference type="GO" id="GO:0036440">
    <property type="term" value="F:citrate synthase activity"/>
    <property type="evidence" value="ECO:0007669"/>
    <property type="project" value="UniProtKB-EC"/>
</dbReference>
<dbReference type="Gene3D" id="1.10.230.10">
    <property type="entry name" value="Cytochrome P450-Terp, domain 2"/>
    <property type="match status" value="1"/>
</dbReference>
<proteinExistence type="inferred from homology"/>
<dbReference type="Proteomes" id="UP000602395">
    <property type="component" value="Unassembled WGS sequence"/>
</dbReference>
<dbReference type="CDD" id="cd06114">
    <property type="entry name" value="EcCS_like"/>
    <property type="match status" value="1"/>
</dbReference>
<comment type="pathway">
    <text evidence="1 8">Carbohydrate metabolism; tricarboxylic acid cycle; isocitrate from oxaloacetate: step 1/2.</text>
</comment>
<evidence type="ECO:0000256" key="5">
    <source>
        <dbReference type="ARBA" id="ARBA00049288"/>
    </source>
</evidence>